<evidence type="ECO:0000313" key="2">
    <source>
        <dbReference type="EMBL" id="KOX68337.1"/>
    </source>
</evidence>
<reference evidence="2 3" key="1">
    <citation type="submission" date="2015-07" db="EMBL/GenBank/DDBJ databases">
        <title>The genome of Melipona quadrifasciata.</title>
        <authorList>
            <person name="Pan H."/>
            <person name="Kapheim K."/>
        </authorList>
    </citation>
    <scope>NUCLEOTIDE SEQUENCE [LARGE SCALE GENOMIC DNA]</scope>
    <source>
        <strain evidence="2">0111107301</strain>
        <tissue evidence="2">Whole body</tissue>
    </source>
</reference>
<evidence type="ECO:0000313" key="3">
    <source>
        <dbReference type="Proteomes" id="UP000053105"/>
    </source>
</evidence>
<feature type="compositionally biased region" description="Basic residues" evidence="1">
    <location>
        <begin position="210"/>
        <end position="219"/>
    </location>
</feature>
<dbReference type="STRING" id="166423.A0A0M8ZPL4"/>
<feature type="compositionally biased region" description="Basic and acidic residues" evidence="1">
    <location>
        <begin position="188"/>
        <end position="199"/>
    </location>
</feature>
<dbReference type="AlphaFoldDB" id="A0A0M8ZPL4"/>
<dbReference type="Proteomes" id="UP000053105">
    <property type="component" value="Unassembled WGS sequence"/>
</dbReference>
<accession>A0A0M8ZPL4</accession>
<organism evidence="2 3">
    <name type="scientific">Melipona quadrifasciata</name>
    <dbReference type="NCBI Taxonomy" id="166423"/>
    <lineage>
        <taxon>Eukaryota</taxon>
        <taxon>Metazoa</taxon>
        <taxon>Ecdysozoa</taxon>
        <taxon>Arthropoda</taxon>
        <taxon>Hexapoda</taxon>
        <taxon>Insecta</taxon>
        <taxon>Pterygota</taxon>
        <taxon>Neoptera</taxon>
        <taxon>Endopterygota</taxon>
        <taxon>Hymenoptera</taxon>
        <taxon>Apocrita</taxon>
        <taxon>Aculeata</taxon>
        <taxon>Apoidea</taxon>
        <taxon>Anthophila</taxon>
        <taxon>Apidae</taxon>
        <taxon>Melipona</taxon>
    </lineage>
</organism>
<gene>
    <name evidence="2" type="ORF">WN51_07075</name>
</gene>
<feature type="region of interest" description="Disordered" evidence="1">
    <location>
        <begin position="177"/>
        <end position="254"/>
    </location>
</feature>
<dbReference type="OrthoDB" id="10023951at2759"/>
<proteinExistence type="predicted"/>
<feature type="compositionally biased region" description="Polar residues" evidence="1">
    <location>
        <begin position="222"/>
        <end position="231"/>
    </location>
</feature>
<name>A0A0M8ZPL4_9HYME</name>
<dbReference type="EMBL" id="KQ435936">
    <property type="protein sequence ID" value="KOX68337.1"/>
    <property type="molecule type" value="Genomic_DNA"/>
</dbReference>
<protein>
    <submittedName>
        <fullName evidence="2">Uncharacterized protein</fullName>
    </submittedName>
</protein>
<sequence>MCKTPKIQLDNSISYINSNKTPGKSILKQKNSNETECVKSTNKINFNDHVILNEVSIDEETQTKVDLTQLSTIDNFDFDSTDEVNINVEKKLDFDDNEQHETTRILRNRTITSTDTPKLKRRSSRKMSINVQETEHKETVTPIDKRKRRSRFKLNTNERNDIELLCRNCDDISLDKSKDKRKSTKSVKFSEKEYSDETNKPILPLTPYIKRSKSSKSRSRSNSIHVEISTSEMEEKPLQRVTRRSQNKKLLSPI</sequence>
<evidence type="ECO:0000256" key="1">
    <source>
        <dbReference type="SAM" id="MobiDB-lite"/>
    </source>
</evidence>
<keyword evidence="3" id="KW-1185">Reference proteome</keyword>